<keyword evidence="1" id="KW-0472">Membrane</keyword>
<feature type="transmembrane region" description="Helical" evidence="1">
    <location>
        <begin position="57"/>
        <end position="81"/>
    </location>
</feature>
<sequence>MLPIIVKASGFILVILLAYVLKQKGILTSEHGRGFSIILMTVTLPCALLVSTRSLNMSAILLIPMGLGIAGNLLLLGIGYLRGRHKEPVAQAQDMIQLVGYNIGTFAFPFVQSFSRLAT</sequence>
<gene>
    <name evidence="2" type="ORF">NCTC11557_00249</name>
</gene>
<proteinExistence type="predicted"/>
<dbReference type="Proteomes" id="UP000339049">
    <property type="component" value="Unassembled WGS sequence"/>
</dbReference>
<feature type="transmembrane region" description="Helical" evidence="1">
    <location>
        <begin position="6"/>
        <end position="22"/>
    </location>
</feature>
<protein>
    <submittedName>
        <fullName evidence="2">Permease</fullName>
    </submittedName>
</protein>
<accession>A0AAE9QSP2</accession>
<keyword evidence="1" id="KW-0812">Transmembrane</keyword>
<dbReference type="RefSeq" id="WP_003061343.1">
    <property type="nucleotide sequence ID" value="NZ_CABEIX010000004.1"/>
</dbReference>
<name>A0AAE9QSP2_STREQ</name>
<organism evidence="2 3">
    <name type="scientific">Streptococcus dysgalactiae subsp. equisimilis</name>
    <name type="common">Streptococcus equisimilis</name>
    <dbReference type="NCBI Taxonomy" id="119602"/>
    <lineage>
        <taxon>Bacteria</taxon>
        <taxon>Bacillati</taxon>
        <taxon>Bacillota</taxon>
        <taxon>Bacilli</taxon>
        <taxon>Lactobacillales</taxon>
        <taxon>Streptococcaceae</taxon>
        <taxon>Streptococcus</taxon>
    </lineage>
</organism>
<reference evidence="2 3" key="1">
    <citation type="submission" date="2019-05" db="EMBL/GenBank/DDBJ databases">
        <authorList>
            <consortium name="Pathogen Informatics"/>
        </authorList>
    </citation>
    <scope>NUCLEOTIDE SEQUENCE [LARGE SCALE GENOMIC DNA]</scope>
    <source>
        <strain evidence="2 3">NCTC11557</strain>
    </source>
</reference>
<feature type="transmembrane region" description="Helical" evidence="1">
    <location>
        <begin position="34"/>
        <end position="51"/>
    </location>
</feature>
<evidence type="ECO:0000313" key="2">
    <source>
        <dbReference type="EMBL" id="VTT22869.1"/>
    </source>
</evidence>
<dbReference type="AlphaFoldDB" id="A0AAE9QSP2"/>
<keyword evidence="1" id="KW-1133">Transmembrane helix</keyword>
<evidence type="ECO:0000313" key="3">
    <source>
        <dbReference type="Proteomes" id="UP000339049"/>
    </source>
</evidence>
<evidence type="ECO:0000256" key="1">
    <source>
        <dbReference type="SAM" id="Phobius"/>
    </source>
</evidence>
<comment type="caution">
    <text evidence="2">The sequence shown here is derived from an EMBL/GenBank/DDBJ whole genome shotgun (WGS) entry which is preliminary data.</text>
</comment>
<dbReference type="EMBL" id="CABEIY010000005">
    <property type="protein sequence ID" value="VTT22869.1"/>
    <property type="molecule type" value="Genomic_DNA"/>
</dbReference>